<protein>
    <submittedName>
        <fullName evidence="2">Aspartyl/glutamyl-tRNA(Asn/Gln) amidotransferase subunit B</fullName>
    </submittedName>
</protein>
<feature type="compositionally biased region" description="Basic and acidic residues" evidence="1">
    <location>
        <begin position="254"/>
        <end position="266"/>
    </location>
</feature>
<sequence length="421" mass="46832">MGCFFACLRVRDRGSRPHLVSPSSKPAAKKEHSVSGNRLSSLFLDEDRGDYPSHDLRSQKNDKDLKDEAKCHSSLSNTSTDKFQLDKQHHQPPTPIKLSEVLVTRSDSPDNIPNSCISNAANIGSFSVDSTEGSETITVDKAVKIDIEPTSAHGRNKSVRFECESDASSSSKYGDQNTKQLELLASQSASKPSPNTTPLKLSDEMQTPGTAFPSNGKIRIRSEDVHSVLNPVENAVLLNAKKEETFSSKEIFEELKESPERPEEATPKVGVKQTSLMKEPEEEGSLSSWFKPKQYTIDDHIRNLQATSSKIPPSGKTLVDRPIIGMVAAHWNEDKSSRFSPKWWDGNGIPNSTNKYKEDQKVSWHATSFEERLEKALSDESLISQRNHVNRTPMAFDENDESDTALSQLRHSPHSKSVISF</sequence>
<feature type="region of interest" description="Disordered" evidence="1">
    <location>
        <begin position="15"/>
        <end position="95"/>
    </location>
</feature>
<gene>
    <name evidence="2" type="ORF">F3Y22_tig00116962pilonHSYRG00233</name>
</gene>
<reference evidence="2" key="1">
    <citation type="submission" date="2019-09" db="EMBL/GenBank/DDBJ databases">
        <title>Draft genome information of white flower Hibiscus syriacus.</title>
        <authorList>
            <person name="Kim Y.-M."/>
        </authorList>
    </citation>
    <scope>NUCLEOTIDE SEQUENCE [LARGE SCALE GENOMIC DNA]</scope>
    <source>
        <strain evidence="2">YM2019G1</strain>
    </source>
</reference>
<dbReference type="Proteomes" id="UP000436088">
    <property type="component" value="Unassembled WGS sequence"/>
</dbReference>
<comment type="caution">
    <text evidence="2">The sequence shown here is derived from an EMBL/GenBank/DDBJ whole genome shotgun (WGS) entry which is preliminary data.</text>
</comment>
<evidence type="ECO:0000313" key="3">
    <source>
        <dbReference type="Proteomes" id="UP000436088"/>
    </source>
</evidence>
<feature type="region of interest" description="Disordered" evidence="1">
    <location>
        <begin position="389"/>
        <end position="421"/>
    </location>
</feature>
<dbReference type="EMBL" id="VEPZ02001737">
    <property type="protein sequence ID" value="KAE8659387.1"/>
    <property type="molecule type" value="Genomic_DNA"/>
</dbReference>
<name>A0A6A2XSZ4_HIBSY</name>
<evidence type="ECO:0000313" key="2">
    <source>
        <dbReference type="EMBL" id="KAE8659387.1"/>
    </source>
</evidence>
<feature type="region of interest" description="Disordered" evidence="1">
    <location>
        <begin position="157"/>
        <end position="216"/>
    </location>
</feature>
<evidence type="ECO:0000256" key="1">
    <source>
        <dbReference type="SAM" id="MobiDB-lite"/>
    </source>
</evidence>
<dbReference type="PANTHER" id="PTHR33318:SF7">
    <property type="entry name" value="PROTEIN JASON"/>
    <property type="match status" value="1"/>
</dbReference>
<dbReference type="AlphaFoldDB" id="A0A6A2XSZ4"/>
<proteinExistence type="predicted"/>
<accession>A0A6A2XSZ4</accession>
<keyword evidence="3" id="KW-1185">Reference proteome</keyword>
<feature type="compositionally biased region" description="Polar residues" evidence="1">
    <location>
        <begin position="404"/>
        <end position="421"/>
    </location>
</feature>
<dbReference type="GO" id="GO:0007142">
    <property type="term" value="P:male meiosis II"/>
    <property type="evidence" value="ECO:0007669"/>
    <property type="project" value="InterPro"/>
</dbReference>
<feature type="compositionally biased region" description="Polar residues" evidence="1">
    <location>
        <begin position="73"/>
        <end position="82"/>
    </location>
</feature>
<feature type="region of interest" description="Disordered" evidence="1">
    <location>
        <begin position="254"/>
        <end position="285"/>
    </location>
</feature>
<organism evidence="2 3">
    <name type="scientific">Hibiscus syriacus</name>
    <name type="common">Rose of Sharon</name>
    <dbReference type="NCBI Taxonomy" id="106335"/>
    <lineage>
        <taxon>Eukaryota</taxon>
        <taxon>Viridiplantae</taxon>
        <taxon>Streptophyta</taxon>
        <taxon>Embryophyta</taxon>
        <taxon>Tracheophyta</taxon>
        <taxon>Spermatophyta</taxon>
        <taxon>Magnoliopsida</taxon>
        <taxon>eudicotyledons</taxon>
        <taxon>Gunneridae</taxon>
        <taxon>Pentapetalae</taxon>
        <taxon>rosids</taxon>
        <taxon>malvids</taxon>
        <taxon>Malvales</taxon>
        <taxon>Malvaceae</taxon>
        <taxon>Malvoideae</taxon>
        <taxon>Hibiscus</taxon>
    </lineage>
</organism>
<feature type="compositionally biased region" description="Basic and acidic residues" evidence="1">
    <location>
        <begin position="45"/>
        <end position="71"/>
    </location>
</feature>
<feature type="compositionally biased region" description="Polar residues" evidence="1">
    <location>
        <begin position="166"/>
        <end position="213"/>
    </location>
</feature>
<dbReference type="GO" id="GO:0016740">
    <property type="term" value="F:transferase activity"/>
    <property type="evidence" value="ECO:0007669"/>
    <property type="project" value="UniProtKB-KW"/>
</dbReference>
<dbReference type="InterPro" id="IPR039300">
    <property type="entry name" value="JASON"/>
</dbReference>
<dbReference type="PANTHER" id="PTHR33318">
    <property type="entry name" value="ASPARTYL/GLUTAMYL-TRNA(ASN/GLN) AMIDOTRANSFERASE SUBUNIT"/>
    <property type="match status" value="1"/>
</dbReference>